<dbReference type="EMBL" id="KM044272">
    <property type="protein sequence ID" value="AIF71854.1"/>
    <property type="molecule type" value="Genomic_DNA"/>
</dbReference>
<protein>
    <submittedName>
        <fullName evidence="1">Uncharacterized protein</fullName>
    </submittedName>
</protein>
<gene>
    <name evidence="1" type="ORF">SU10_0102</name>
</gene>
<keyword evidence="2" id="KW-1185">Reference proteome</keyword>
<proteinExistence type="predicted"/>
<dbReference type="GeneID" id="24725303"/>
<organism evidence="1 2">
    <name type="scientific">Escherichia phage vB_EcoP_SU10</name>
    <dbReference type="NCBI Taxonomy" id="1519788"/>
    <lineage>
        <taxon>Viruses</taxon>
        <taxon>Duplodnaviria</taxon>
        <taxon>Heunggongvirae</taxon>
        <taxon>Uroviricota</taxon>
        <taxon>Caudoviricetes</taxon>
        <taxon>Mktvariviridae</taxon>
        <taxon>Gordonclarkvirinae</taxon>
        <taxon>Kuravirus</taxon>
        <taxon>Kuravirus CHD5UKE1</taxon>
        <taxon>Kuravirus SU10</taxon>
    </lineage>
</organism>
<reference evidence="1 2" key="1">
    <citation type="journal article" date="2014" name="PLoS ONE">
        <title>Genomic, Proteomic, Morphological, and Phylogenetic Analyses of vB_EcoP_SU10, a Podoviridae Phage with C3 Morphology.</title>
        <authorList>
            <person name="Mirzaei M.K."/>
            <person name="Eriksson H."/>
            <person name="Kasuga K."/>
            <person name="Haggard-Ljungquist E."/>
            <person name="Nilsson A.S."/>
        </authorList>
    </citation>
    <scope>NUCLEOTIDE SEQUENCE [LARGE SCALE GENOMIC DNA]</scope>
</reference>
<dbReference type="Proteomes" id="UP000031602">
    <property type="component" value="Segment"/>
</dbReference>
<name>A0A0B4N286_9CAUD</name>
<sequence length="73" mass="8142">MKLDSKQSLKTVELSTLPNGSIFGHDKHFWIKTDYLNDGYITCVNLWNGSVDGYRPSAKVVPQPDAKAIGLVY</sequence>
<dbReference type="OrthoDB" id="20537at10239"/>
<dbReference type="RefSeq" id="YP_009152953.1">
    <property type="nucleotide sequence ID" value="NC_027395.1"/>
</dbReference>
<dbReference type="KEGG" id="vg:24725303"/>
<evidence type="ECO:0000313" key="2">
    <source>
        <dbReference type="Proteomes" id="UP000031602"/>
    </source>
</evidence>
<accession>A0A0B4N286</accession>
<evidence type="ECO:0000313" key="1">
    <source>
        <dbReference type="EMBL" id="AIF71854.1"/>
    </source>
</evidence>